<evidence type="ECO:0000313" key="5">
    <source>
        <dbReference type="Proteomes" id="UP000030699"/>
    </source>
</evidence>
<accession>A0A024WWW2</accession>
<sequence>MKENLNSISKYKFENDDKRCNNKNKIIMKYMNTVEQELKEQEDQYSEKNKMNSSLSNNECEQESFLDSEEDLILLDDNLKCLDEEEAEKNVLNNSLKENVCSIPQEVNFNNNLDNTSDDVSSSEGRNKDASQQKCNDLEHLNVEGKEEEYDIANYEEKDNEENYIPQVEQEEKNEIAITENQKETQDEKRELHLHDTYEKITFQNTMDFNTTKNDLFYMDVKNINEWKIKYRYLTSSFRKLDKEINKMINKDHINLLNRRSIKQHKDFLDNEYKEWLYTLQKTISEYKKNISSSVSDLNEKEYFILSKNIFDDFKEKSIEENNINITLYMLIMKHDVSIDEGILKYLEDNYMSSNIDKGVYKQESESKIKEKEQTKKEEMKINKKIREDIKKKKQIIQEQLSIKKEEIKKNKTEKRQKNVLSEEMLQRINERNERLLQKKVQHNNNIIEENNNEKDKKTKQKYMHIQSKLLSNTGKK</sequence>
<proteinExistence type="predicted"/>
<feature type="region of interest" description="Disordered" evidence="3">
    <location>
        <begin position="108"/>
        <end position="134"/>
    </location>
</feature>
<evidence type="ECO:0000313" key="4">
    <source>
        <dbReference type="EMBL" id="ETW51398.1"/>
    </source>
</evidence>
<feature type="coiled-coil region" evidence="2">
    <location>
        <begin position="31"/>
        <end position="58"/>
    </location>
</feature>
<feature type="coiled-coil region" evidence="2">
    <location>
        <begin position="362"/>
        <end position="453"/>
    </location>
</feature>
<keyword evidence="1 2" id="KW-0175">Coiled coil</keyword>
<dbReference type="OrthoDB" id="2152435at2759"/>
<dbReference type="Proteomes" id="UP000030699">
    <property type="component" value="Unassembled WGS sequence"/>
</dbReference>
<evidence type="ECO:0000256" key="1">
    <source>
        <dbReference type="ARBA" id="ARBA00023054"/>
    </source>
</evidence>
<dbReference type="InterPro" id="IPR039902">
    <property type="entry name" value="CCDC148/CCDC112"/>
</dbReference>
<feature type="coiled-coil region" evidence="2">
    <location>
        <begin position="138"/>
        <end position="189"/>
    </location>
</feature>
<reference evidence="4 5" key="1">
    <citation type="submission" date="2013-02" db="EMBL/GenBank/DDBJ databases">
        <title>The Genome Annotation of Plasmodium falciparum MaliPS096_E11.</title>
        <authorList>
            <consortium name="The Broad Institute Genome Sequencing Platform"/>
            <consortium name="The Broad Institute Genome Sequencing Center for Infectious Disease"/>
            <person name="Neafsey D."/>
            <person name="Hoffman S."/>
            <person name="Volkman S."/>
            <person name="Rosenthal P."/>
            <person name="Walker B."/>
            <person name="Young S.K."/>
            <person name="Zeng Q."/>
            <person name="Gargeya S."/>
            <person name="Fitzgerald M."/>
            <person name="Haas B."/>
            <person name="Abouelleil A."/>
            <person name="Allen A.W."/>
            <person name="Alvarado L."/>
            <person name="Arachchi H.M."/>
            <person name="Berlin A.M."/>
            <person name="Chapman S.B."/>
            <person name="Gainer-Dewar J."/>
            <person name="Goldberg J."/>
            <person name="Griggs A."/>
            <person name="Gujja S."/>
            <person name="Hansen M."/>
            <person name="Howarth C."/>
            <person name="Imamovic A."/>
            <person name="Ireland A."/>
            <person name="Larimer J."/>
            <person name="McCowan C."/>
            <person name="Murphy C."/>
            <person name="Pearson M."/>
            <person name="Poon T.W."/>
            <person name="Priest M."/>
            <person name="Roberts A."/>
            <person name="Saif S."/>
            <person name="Shea T."/>
            <person name="Sisk P."/>
            <person name="Sykes S."/>
            <person name="Wortman J."/>
            <person name="Nusbaum C."/>
            <person name="Birren B."/>
        </authorList>
    </citation>
    <scope>NUCLEOTIDE SEQUENCE [LARGE SCALE GENOMIC DNA]</scope>
    <source>
        <strain evidence="4 5">MaliPS096_E11</strain>
    </source>
</reference>
<gene>
    <name evidence="4" type="ORF">PFMALIP_00557</name>
</gene>
<dbReference type="AlphaFoldDB" id="A0A024WWW2"/>
<reference evidence="4 5" key="2">
    <citation type="submission" date="2013-02" db="EMBL/GenBank/DDBJ databases">
        <title>The Genome Sequence of Plasmodium falciparum MaliPS096_E11.</title>
        <authorList>
            <consortium name="The Broad Institute Genome Sequencing Platform"/>
            <consortium name="The Broad Institute Genome Sequencing Center for Infectious Disease"/>
            <person name="Neafsey D."/>
            <person name="Cheeseman I."/>
            <person name="Volkman S."/>
            <person name="Adams J."/>
            <person name="Walker B."/>
            <person name="Young S.K."/>
            <person name="Zeng Q."/>
            <person name="Gargeya S."/>
            <person name="Fitzgerald M."/>
            <person name="Haas B."/>
            <person name="Abouelleil A."/>
            <person name="Alvarado L."/>
            <person name="Arachchi H.M."/>
            <person name="Berlin A.M."/>
            <person name="Chapman S.B."/>
            <person name="Dewar J."/>
            <person name="Goldberg J."/>
            <person name="Griggs A."/>
            <person name="Gujja S."/>
            <person name="Hansen M."/>
            <person name="Howarth C."/>
            <person name="Imamovic A."/>
            <person name="Larimer J."/>
            <person name="McCowan C."/>
            <person name="Murphy C."/>
            <person name="Neiman D."/>
            <person name="Pearson M."/>
            <person name="Priest M."/>
            <person name="Roberts A."/>
            <person name="Saif S."/>
            <person name="Shea T."/>
            <person name="Sisk P."/>
            <person name="Sykes S."/>
            <person name="Wortman J."/>
            <person name="Nusbaum C."/>
            <person name="Birren B."/>
        </authorList>
    </citation>
    <scope>NUCLEOTIDE SEQUENCE [LARGE SCALE GENOMIC DNA]</scope>
    <source>
        <strain evidence="4 5">MaliPS096_E11</strain>
    </source>
</reference>
<dbReference type="PANTHER" id="PTHR21549:SF0">
    <property type="entry name" value="COILED-COIL DOMAIN-CONTAINING PROTEIN 112"/>
    <property type="match status" value="1"/>
</dbReference>
<evidence type="ECO:0000256" key="2">
    <source>
        <dbReference type="SAM" id="Coils"/>
    </source>
</evidence>
<protein>
    <submittedName>
        <fullName evidence="4">Uncharacterized protein</fullName>
    </submittedName>
</protein>
<evidence type="ECO:0000256" key="3">
    <source>
        <dbReference type="SAM" id="MobiDB-lite"/>
    </source>
</evidence>
<dbReference type="EMBL" id="KI925486">
    <property type="protein sequence ID" value="ETW51398.1"/>
    <property type="molecule type" value="Genomic_DNA"/>
</dbReference>
<dbReference type="PANTHER" id="PTHR21549">
    <property type="entry name" value="MUTATED IN BLADDER CANCER 1"/>
    <property type="match status" value="1"/>
</dbReference>
<feature type="compositionally biased region" description="Basic and acidic residues" evidence="3">
    <location>
        <begin position="125"/>
        <end position="134"/>
    </location>
</feature>
<feature type="compositionally biased region" description="Polar residues" evidence="3">
    <location>
        <begin position="108"/>
        <end position="124"/>
    </location>
</feature>
<name>A0A024WWW2_PLAFA</name>
<organism evidence="4 5">
    <name type="scientific">Plasmodium falciparum MaliPS096_E11</name>
    <dbReference type="NCBI Taxonomy" id="1036727"/>
    <lineage>
        <taxon>Eukaryota</taxon>
        <taxon>Sar</taxon>
        <taxon>Alveolata</taxon>
        <taxon>Apicomplexa</taxon>
        <taxon>Aconoidasida</taxon>
        <taxon>Haemosporida</taxon>
        <taxon>Plasmodiidae</taxon>
        <taxon>Plasmodium</taxon>
        <taxon>Plasmodium (Laverania)</taxon>
    </lineage>
</organism>